<proteinExistence type="predicted"/>
<reference evidence="1" key="1">
    <citation type="journal article" date="1997" name="Curr. Genet.">
        <title>Molecular characterization of two large DNA plasmids in the red alga Porphyra pulchra.</title>
        <authorList>
            <person name="Moon D.A."/>
            <person name="Goff L.J."/>
        </authorList>
    </citation>
    <scope>NUCLEOTIDE SEQUENCE</scope>
    <source>
        <plasmid evidence="1">Pp6859</plasmid>
    </source>
</reference>
<protein>
    <submittedName>
        <fullName evidence="1">Uncharacterized protein</fullName>
    </submittedName>
</protein>
<dbReference type="AlphaFoldDB" id="O24668"/>
<dbReference type="EMBL" id="AF002712">
    <property type="protein sequence ID" value="AAB68810.1"/>
    <property type="molecule type" value="Genomic_DNA"/>
</dbReference>
<keyword evidence="1" id="KW-0614">Plasmid</keyword>
<geneLocation type="plasmid" evidence="1">
    <name>Pp6859</name>
</geneLocation>
<accession>O24668</accession>
<evidence type="ECO:0000313" key="1">
    <source>
        <dbReference type="EMBL" id="AAB68810.1"/>
    </source>
</evidence>
<sequence length="175" mass="19897">MEVLGPITRLQSELIKWKFVSIIYPKNSSKNLLKLPIRNLRGQYGKSGSFSRHFKVSLRFVGLTNSTSVCIHGIPDDVTFYETSESSTGQTEKDFASALEDCEQIFLKQHIFKSTYPAISISYVHPSRVIEKTAIKGTTKKRGIKEVDNNKGRNKVSKTNSKIIYRQPVLAMYLY</sequence>
<organism evidence="1">
    <name type="scientific">Pyropia pulchra</name>
    <dbReference type="NCBI Taxonomy" id="60925"/>
    <lineage>
        <taxon>Eukaryota</taxon>
        <taxon>Rhodophyta</taxon>
        <taxon>Bangiophyceae</taxon>
        <taxon>Bangiales</taxon>
        <taxon>Bangiaceae</taxon>
        <taxon>Pyropia</taxon>
    </lineage>
</organism>
<name>O24668_9RHOD</name>